<keyword evidence="2" id="KW-0472">Membrane</keyword>
<evidence type="ECO:0000256" key="1">
    <source>
        <dbReference type="SAM" id="MobiDB-lite"/>
    </source>
</evidence>
<proteinExistence type="predicted"/>
<sequence length="280" mass="30575">MRKNIERILGAASIVIAFVLTVILLVTVFGGIEQSEFDNNLVKGLFITLAVLYFVLAGGLLAMLFGASDAVKEITLRSEQGGSCKATLGIIRKLVKESFRDIPGVKTGKVTLVVNEFGVKLRVSVKITDRDVFETETYLRTLLEETFAGALGFRFHTIEFRVVEFRAKFKPDAEKIDAEVREKVEAHTPNYASIPGAVEQKALVESDEETTAAAEEETLSAEADEAESAADETPAIESEEQPAADAEEEEISETSEDTAAEDAEADKDKREDIDAYGVDE</sequence>
<evidence type="ECO:0000313" key="4">
    <source>
        <dbReference type="Proteomes" id="UP000886857"/>
    </source>
</evidence>
<protein>
    <submittedName>
        <fullName evidence="3">Uncharacterized protein</fullName>
    </submittedName>
</protein>
<name>A0A9D1SW39_9FIRM</name>
<keyword evidence="2" id="KW-0812">Transmembrane</keyword>
<feature type="compositionally biased region" description="Acidic residues" evidence="1">
    <location>
        <begin position="205"/>
        <end position="230"/>
    </location>
</feature>
<organism evidence="3 4">
    <name type="scientific">Candidatus Limadaptatus stercoripullorum</name>
    <dbReference type="NCBI Taxonomy" id="2840846"/>
    <lineage>
        <taxon>Bacteria</taxon>
        <taxon>Bacillati</taxon>
        <taxon>Bacillota</taxon>
        <taxon>Clostridia</taxon>
        <taxon>Eubacteriales</taxon>
        <taxon>Candidatus Limadaptatus</taxon>
    </lineage>
</organism>
<gene>
    <name evidence="3" type="ORF">IAC73_05475</name>
</gene>
<dbReference type="AlphaFoldDB" id="A0A9D1SW39"/>
<dbReference type="EMBL" id="DVOE01000085">
    <property type="protein sequence ID" value="HIU99272.1"/>
    <property type="molecule type" value="Genomic_DNA"/>
</dbReference>
<feature type="region of interest" description="Disordered" evidence="1">
    <location>
        <begin position="203"/>
        <end position="280"/>
    </location>
</feature>
<keyword evidence="2" id="KW-1133">Transmembrane helix</keyword>
<feature type="transmembrane region" description="Helical" evidence="2">
    <location>
        <begin position="12"/>
        <end position="32"/>
    </location>
</feature>
<feature type="compositionally biased region" description="Acidic residues" evidence="1">
    <location>
        <begin position="237"/>
        <end position="265"/>
    </location>
</feature>
<feature type="transmembrane region" description="Helical" evidence="2">
    <location>
        <begin position="44"/>
        <end position="67"/>
    </location>
</feature>
<evidence type="ECO:0000256" key="2">
    <source>
        <dbReference type="SAM" id="Phobius"/>
    </source>
</evidence>
<reference evidence="3" key="2">
    <citation type="journal article" date="2021" name="PeerJ">
        <title>Extensive microbial diversity within the chicken gut microbiome revealed by metagenomics and culture.</title>
        <authorList>
            <person name="Gilroy R."/>
            <person name="Ravi A."/>
            <person name="Getino M."/>
            <person name="Pursley I."/>
            <person name="Horton D.L."/>
            <person name="Alikhan N.F."/>
            <person name="Baker D."/>
            <person name="Gharbi K."/>
            <person name="Hall N."/>
            <person name="Watson M."/>
            <person name="Adriaenssens E.M."/>
            <person name="Foster-Nyarko E."/>
            <person name="Jarju S."/>
            <person name="Secka A."/>
            <person name="Antonio M."/>
            <person name="Oren A."/>
            <person name="Chaudhuri R.R."/>
            <person name="La Ragione R."/>
            <person name="Hildebrand F."/>
            <person name="Pallen M.J."/>
        </authorList>
    </citation>
    <scope>NUCLEOTIDE SEQUENCE</scope>
    <source>
        <strain evidence="3">10406</strain>
    </source>
</reference>
<reference evidence="3" key="1">
    <citation type="submission" date="2020-10" db="EMBL/GenBank/DDBJ databases">
        <authorList>
            <person name="Gilroy R."/>
        </authorList>
    </citation>
    <scope>NUCLEOTIDE SEQUENCE</scope>
    <source>
        <strain evidence="3">10406</strain>
    </source>
</reference>
<dbReference type="Proteomes" id="UP000886857">
    <property type="component" value="Unassembled WGS sequence"/>
</dbReference>
<accession>A0A9D1SW39</accession>
<evidence type="ECO:0000313" key="3">
    <source>
        <dbReference type="EMBL" id="HIU99272.1"/>
    </source>
</evidence>
<comment type="caution">
    <text evidence="3">The sequence shown here is derived from an EMBL/GenBank/DDBJ whole genome shotgun (WGS) entry which is preliminary data.</text>
</comment>